<dbReference type="GO" id="GO:0006281">
    <property type="term" value="P:DNA repair"/>
    <property type="evidence" value="ECO:0007669"/>
    <property type="project" value="UniProtKB-KW"/>
</dbReference>
<dbReference type="GO" id="GO:0005524">
    <property type="term" value="F:ATP binding"/>
    <property type="evidence" value="ECO:0007669"/>
    <property type="project" value="UniProtKB-KW"/>
</dbReference>
<keyword evidence="11" id="KW-0234">DNA repair</keyword>
<dbReference type="InterPro" id="IPR010614">
    <property type="entry name" value="RAD3-like_helicase_DEAD"/>
</dbReference>
<dbReference type="Pfam" id="PF00270">
    <property type="entry name" value="DEAD"/>
    <property type="match status" value="1"/>
</dbReference>
<dbReference type="InterPro" id="IPR006555">
    <property type="entry name" value="ATP-dep_Helicase_C"/>
</dbReference>
<keyword evidence="2" id="KW-0479">Metal-binding</keyword>
<dbReference type="Gene3D" id="3.90.320.10">
    <property type="match status" value="1"/>
</dbReference>
<dbReference type="GO" id="GO:0046872">
    <property type="term" value="F:metal ion binding"/>
    <property type="evidence" value="ECO:0007669"/>
    <property type="project" value="UniProtKB-KW"/>
</dbReference>
<dbReference type="EMBL" id="FOGJ01000006">
    <property type="protein sequence ID" value="SER51562.1"/>
    <property type="molecule type" value="Genomic_DNA"/>
</dbReference>
<dbReference type="PANTHER" id="PTHR11472">
    <property type="entry name" value="DNA REPAIR DEAD HELICASE RAD3/XP-D SUBFAMILY MEMBER"/>
    <property type="match status" value="1"/>
</dbReference>
<dbReference type="Pfam" id="PF06733">
    <property type="entry name" value="DEAD_2"/>
    <property type="match status" value="1"/>
</dbReference>
<comment type="similarity">
    <text evidence="13">Belongs to the helicase family. DinG subfamily.</text>
</comment>
<dbReference type="InterPro" id="IPR006554">
    <property type="entry name" value="Helicase-like_DEXD_c2"/>
</dbReference>
<proteinExistence type="inferred from homology"/>
<accession>A0A1H9PTQ4</accession>
<evidence type="ECO:0000256" key="10">
    <source>
        <dbReference type="ARBA" id="ARBA00023125"/>
    </source>
</evidence>
<gene>
    <name evidence="15" type="ORF">SAMN04487884_106142</name>
</gene>
<dbReference type="InterPro" id="IPR011545">
    <property type="entry name" value="DEAD/DEAH_box_helicase_dom"/>
</dbReference>
<dbReference type="PROSITE" id="PS51193">
    <property type="entry name" value="HELICASE_ATP_BIND_2"/>
    <property type="match status" value="1"/>
</dbReference>
<evidence type="ECO:0000256" key="6">
    <source>
        <dbReference type="ARBA" id="ARBA00022806"/>
    </source>
</evidence>
<evidence type="ECO:0000256" key="3">
    <source>
        <dbReference type="ARBA" id="ARBA00022741"/>
    </source>
</evidence>
<organism evidence="15 16">
    <name type="scientific">Butyrivibrio fibrisolvens</name>
    <dbReference type="NCBI Taxonomy" id="831"/>
    <lineage>
        <taxon>Bacteria</taxon>
        <taxon>Bacillati</taxon>
        <taxon>Bacillota</taxon>
        <taxon>Clostridia</taxon>
        <taxon>Lachnospirales</taxon>
        <taxon>Lachnospiraceae</taxon>
        <taxon>Butyrivibrio</taxon>
    </lineage>
</organism>
<dbReference type="SUPFAM" id="SSF52540">
    <property type="entry name" value="P-loop containing nucleoside triphosphate hydrolases"/>
    <property type="match status" value="2"/>
</dbReference>
<dbReference type="SMART" id="SM00488">
    <property type="entry name" value="DEXDc2"/>
    <property type="match status" value="1"/>
</dbReference>
<reference evidence="15 16" key="1">
    <citation type="submission" date="2016-10" db="EMBL/GenBank/DDBJ databases">
        <authorList>
            <person name="de Groot N.N."/>
        </authorList>
    </citation>
    <scope>NUCLEOTIDE SEQUENCE [LARGE SCALE GENOMIC DNA]</scope>
    <source>
        <strain evidence="15 16">AR40</strain>
    </source>
</reference>
<keyword evidence="4" id="KW-0227">DNA damage</keyword>
<dbReference type="InterPro" id="IPR011604">
    <property type="entry name" value="PDDEXK-like_dom_sf"/>
</dbReference>
<keyword evidence="10" id="KW-0238">DNA-binding</keyword>
<keyword evidence="8" id="KW-0408">Iron</keyword>
<dbReference type="InterPro" id="IPR045028">
    <property type="entry name" value="DinG/Rad3-like"/>
</dbReference>
<keyword evidence="6 15" id="KW-0347">Helicase</keyword>
<evidence type="ECO:0000256" key="2">
    <source>
        <dbReference type="ARBA" id="ARBA00022723"/>
    </source>
</evidence>
<keyword evidence="3" id="KW-0547">Nucleotide-binding</keyword>
<dbReference type="GO" id="GO:0003677">
    <property type="term" value="F:DNA binding"/>
    <property type="evidence" value="ECO:0007669"/>
    <property type="project" value="UniProtKB-KW"/>
</dbReference>
<keyword evidence="12" id="KW-0413">Isomerase</keyword>
<evidence type="ECO:0000313" key="16">
    <source>
        <dbReference type="Proteomes" id="UP000182584"/>
    </source>
</evidence>
<keyword evidence="1" id="KW-0004">4Fe-4S</keyword>
<evidence type="ECO:0000256" key="8">
    <source>
        <dbReference type="ARBA" id="ARBA00023004"/>
    </source>
</evidence>
<evidence type="ECO:0000259" key="14">
    <source>
        <dbReference type="PROSITE" id="PS51193"/>
    </source>
</evidence>
<dbReference type="AlphaFoldDB" id="A0A1H9PTQ4"/>
<dbReference type="RefSeq" id="WP_074755127.1">
    <property type="nucleotide sequence ID" value="NZ_FOGJ01000006.1"/>
</dbReference>
<dbReference type="GO" id="GO:0016818">
    <property type="term" value="F:hydrolase activity, acting on acid anhydrides, in phosphorus-containing anhydrides"/>
    <property type="evidence" value="ECO:0007669"/>
    <property type="project" value="InterPro"/>
</dbReference>
<name>A0A1H9PTQ4_BUTFI</name>
<dbReference type="eggNOG" id="COG1199">
    <property type="taxonomic scope" value="Bacteria"/>
</dbReference>
<dbReference type="SMART" id="SM00491">
    <property type="entry name" value="HELICc2"/>
    <property type="match status" value="1"/>
</dbReference>
<evidence type="ECO:0000256" key="12">
    <source>
        <dbReference type="ARBA" id="ARBA00023235"/>
    </source>
</evidence>
<dbReference type="GO" id="GO:0051539">
    <property type="term" value="F:4 iron, 4 sulfur cluster binding"/>
    <property type="evidence" value="ECO:0007669"/>
    <property type="project" value="UniProtKB-KW"/>
</dbReference>
<evidence type="ECO:0000256" key="11">
    <source>
        <dbReference type="ARBA" id="ARBA00023204"/>
    </source>
</evidence>
<evidence type="ECO:0000256" key="5">
    <source>
        <dbReference type="ARBA" id="ARBA00022801"/>
    </source>
</evidence>
<dbReference type="OrthoDB" id="9765586at2"/>
<feature type="domain" description="Helicase ATP-binding" evidence="14">
    <location>
        <begin position="178"/>
        <end position="452"/>
    </location>
</feature>
<dbReference type="Gene3D" id="1.10.275.40">
    <property type="match status" value="1"/>
</dbReference>
<dbReference type="Proteomes" id="UP000182584">
    <property type="component" value="Unassembled WGS sequence"/>
</dbReference>
<evidence type="ECO:0000256" key="1">
    <source>
        <dbReference type="ARBA" id="ARBA00022485"/>
    </source>
</evidence>
<keyword evidence="5" id="KW-0378">Hydrolase</keyword>
<sequence length="801" mass="91940">MQIRISVRGLVEFILRQGDIDNRIHTSAENAMLEGGRIHRKIQKQQGSSYHAEYPLSYNIHTSKYDLTIEGRADGIIEEDPVIIDEIKGTYKNLDHMDEPVPVHLSQAKVYAAIYLIQNSLEQIGVRMTYCSLETEEIKKFDYTYSASQIVSWFEDVVSKYRVFADFKAEWNSICTNSIKNCPFPFPYRKGQKELAAGVYRTIVHGKKLFLEAPTGTGKTLTTVFPAIAAIGQGKAEKLFYMTAKTLTAAAASDTFQLLRRTGKLRFKTVTITAKDKICLSKECDCNPEKCPYAKGHYDRVNEAMLDMMRSEDNYSRDTILYYARKHMVCPFELSLDISLFADGIICDYNYVFDPFVYLKRYFAENNSGEYIFLIDEAHNLVDRGRSMYSADLMLSPLADLKEMLSGAYVPFKSHMTALYNQILSMANSSDRPMMLETIEPLVEMIDRLSSSMSSYLDDNSEGPFHDEIVNYYFELSRFLTIYDKLDDHYRIYQEWDDKEGFRIRLLCVDPSLNLGACMSRAVSTILFSATFLPIQYYKELLGGDDEDFEMYSSSSFDPDKRCIVIAKDVTSRYAMRGPEQYEKISEYIHRIVQKRRGNYMVFFPSHAFLEEVYDVYLSKYAEIDGAQVLAQGSNMSEEEREMFLDMFSEGNNVNLSDLINMEVDIEDDRIVIGFCVTGGIFSESIDLRKDSLIGSIIVGCGIPLVCNEREVLRHFFDENGRDGYDFAYRYPGMNKVLQAAGRVIRTEEDTGVVALLDNRFLQSSYRSLFPREWNDVETVTTQTVNNAISEFWARLSQTQD</sequence>
<dbReference type="InterPro" id="IPR042493">
    <property type="entry name" value="XPD_DNA_FeS"/>
</dbReference>
<dbReference type="Gene3D" id="3.40.50.300">
    <property type="entry name" value="P-loop containing nucleotide triphosphate hydrolases"/>
    <property type="match status" value="2"/>
</dbReference>
<dbReference type="InterPro" id="IPR014013">
    <property type="entry name" value="Helic_SF1/SF2_ATP-bd_DinG/Rad3"/>
</dbReference>
<evidence type="ECO:0000256" key="4">
    <source>
        <dbReference type="ARBA" id="ARBA00022763"/>
    </source>
</evidence>
<dbReference type="PANTHER" id="PTHR11472:SF34">
    <property type="entry name" value="REGULATOR OF TELOMERE ELONGATION HELICASE 1"/>
    <property type="match status" value="1"/>
</dbReference>
<evidence type="ECO:0000256" key="7">
    <source>
        <dbReference type="ARBA" id="ARBA00022840"/>
    </source>
</evidence>
<dbReference type="GO" id="GO:0003678">
    <property type="term" value="F:DNA helicase activity"/>
    <property type="evidence" value="ECO:0007669"/>
    <property type="project" value="InterPro"/>
</dbReference>
<dbReference type="Gene3D" id="1.10.30.20">
    <property type="entry name" value="Bacterial XPD DNA helicase, FeS cluster domain"/>
    <property type="match status" value="1"/>
</dbReference>
<keyword evidence="9" id="KW-0411">Iron-sulfur</keyword>
<evidence type="ECO:0000313" key="15">
    <source>
        <dbReference type="EMBL" id="SER51562.1"/>
    </source>
</evidence>
<evidence type="ECO:0000256" key="9">
    <source>
        <dbReference type="ARBA" id="ARBA00023014"/>
    </source>
</evidence>
<protein>
    <submittedName>
        <fullName evidence="15">Rad3-related DNA helicase</fullName>
    </submittedName>
</protein>
<dbReference type="Pfam" id="PF13307">
    <property type="entry name" value="Helicase_C_2"/>
    <property type="match status" value="1"/>
</dbReference>
<dbReference type="InterPro" id="IPR027417">
    <property type="entry name" value="P-loop_NTPase"/>
</dbReference>
<keyword evidence="7" id="KW-0067">ATP-binding</keyword>
<evidence type="ECO:0000256" key="13">
    <source>
        <dbReference type="ARBA" id="ARBA00038058"/>
    </source>
</evidence>